<keyword evidence="2" id="KW-1185">Reference proteome</keyword>
<dbReference type="Pfam" id="PF07845">
    <property type="entry name" value="DUF1636"/>
    <property type="match status" value="1"/>
</dbReference>
<dbReference type="OrthoDB" id="7432804at2"/>
<protein>
    <submittedName>
        <fullName evidence="1">DUF1636 domain-containing protein</fullName>
    </submittedName>
</protein>
<reference evidence="1 2" key="1">
    <citation type="journal article" date="2016" name="Int. J. Syst. Evol. Microbiol.">
        <title>Arsenicitalea aurantiaca gen. nov., sp. nov., a new member of the family Hyphomicrobiaceae, isolated from high-arsenic sediment.</title>
        <authorList>
            <person name="Mu Y."/>
            <person name="Zhou L."/>
            <person name="Zeng X.C."/>
            <person name="Liu L."/>
            <person name="Pan Y."/>
            <person name="Chen X."/>
            <person name="Wang J."/>
            <person name="Li S."/>
            <person name="Li W.J."/>
            <person name="Wang Y."/>
        </authorList>
    </citation>
    <scope>NUCLEOTIDE SEQUENCE [LARGE SCALE GENOMIC DNA]</scope>
    <source>
        <strain evidence="1 2">42-50</strain>
    </source>
</reference>
<proteinExistence type="predicted"/>
<gene>
    <name evidence="1" type="ORF">EMQ25_15390</name>
</gene>
<sequence>MKTTITICSTCRFGPDLPTNGEGKTGGEILAGLVGAGLDGTEPIAVRAHECLWACRQRCTVLFSSVGGPSYLAGRFEPEGSAAEAIIAWARAYAASGTGVVAFRDWPEGIKGHFIARLPVLEENEDER</sequence>
<dbReference type="InterPro" id="IPR012863">
    <property type="entry name" value="DUF1636"/>
</dbReference>
<dbReference type="AlphaFoldDB" id="A0A433X3X0"/>
<accession>A0A433X3X0</accession>
<evidence type="ECO:0000313" key="1">
    <source>
        <dbReference type="EMBL" id="RUT28773.1"/>
    </source>
</evidence>
<name>A0A433X3X0_9HYPH</name>
<comment type="caution">
    <text evidence="1">The sequence shown here is derived from an EMBL/GenBank/DDBJ whole genome shotgun (WGS) entry which is preliminary data.</text>
</comment>
<dbReference type="EMBL" id="RZNJ01000006">
    <property type="protein sequence ID" value="RUT28773.1"/>
    <property type="molecule type" value="Genomic_DNA"/>
</dbReference>
<organism evidence="1 2">
    <name type="scientific">Arsenicitalea aurantiaca</name>
    <dbReference type="NCBI Taxonomy" id="1783274"/>
    <lineage>
        <taxon>Bacteria</taxon>
        <taxon>Pseudomonadati</taxon>
        <taxon>Pseudomonadota</taxon>
        <taxon>Alphaproteobacteria</taxon>
        <taxon>Hyphomicrobiales</taxon>
        <taxon>Devosiaceae</taxon>
        <taxon>Arsenicitalea</taxon>
    </lineage>
</organism>
<dbReference type="Proteomes" id="UP000281547">
    <property type="component" value="Unassembled WGS sequence"/>
</dbReference>
<dbReference type="RefSeq" id="WP_127189497.1">
    <property type="nucleotide sequence ID" value="NZ_RZNJ01000006.1"/>
</dbReference>
<evidence type="ECO:0000313" key="2">
    <source>
        <dbReference type="Proteomes" id="UP000281547"/>
    </source>
</evidence>